<accession>A0A433QZM2</accession>
<gene>
    <name evidence="4" type="ORF">BC938DRAFT_473786</name>
</gene>
<feature type="repeat" description="ANK" evidence="3">
    <location>
        <begin position="243"/>
        <end position="267"/>
    </location>
</feature>
<evidence type="ECO:0000313" key="4">
    <source>
        <dbReference type="EMBL" id="RUS35240.1"/>
    </source>
</evidence>
<protein>
    <submittedName>
        <fullName evidence="4">Ankyrin repeat-containing domain protein</fullName>
    </submittedName>
</protein>
<reference evidence="4 5" key="1">
    <citation type="journal article" date="2018" name="New Phytol.">
        <title>Phylogenomics of Endogonaceae and evolution of mycorrhizas within Mucoromycota.</title>
        <authorList>
            <person name="Chang Y."/>
            <person name="Desiro A."/>
            <person name="Na H."/>
            <person name="Sandor L."/>
            <person name="Lipzen A."/>
            <person name="Clum A."/>
            <person name="Barry K."/>
            <person name="Grigoriev I.V."/>
            <person name="Martin F.M."/>
            <person name="Stajich J.E."/>
            <person name="Smith M.E."/>
            <person name="Bonito G."/>
            <person name="Spatafora J.W."/>
        </authorList>
    </citation>
    <scope>NUCLEOTIDE SEQUENCE [LARGE SCALE GENOMIC DNA]</scope>
    <source>
        <strain evidence="4 5">AD002</strain>
    </source>
</reference>
<dbReference type="PROSITE" id="PS50088">
    <property type="entry name" value="ANK_REPEAT"/>
    <property type="match status" value="4"/>
</dbReference>
<dbReference type="Pfam" id="PF12796">
    <property type="entry name" value="Ank_2"/>
    <property type="match status" value="3"/>
</dbReference>
<keyword evidence="1" id="KW-0677">Repeat</keyword>
<dbReference type="PANTHER" id="PTHR24173">
    <property type="entry name" value="ANKYRIN REPEAT CONTAINING"/>
    <property type="match status" value="1"/>
</dbReference>
<dbReference type="Proteomes" id="UP000274822">
    <property type="component" value="Unassembled WGS sequence"/>
</dbReference>
<sequence length="514" mass="59962">MAGHVPTEVWSEIFYNIHLIHTSFPDTLRNISNTCQYFKSIIMDITFTRKYFKQLEYPLDAIIRFRDIDTYTFFALFTNRVDLQMNAWYDLLVHAVKFDRVNTVRQLLLYGECVHPLNHIVQFTDITDEVFDVFKYERLLDETDEYYYIILPIAVENNRHNVARRLLESGRCEFPLHQFMDLKIDDDMFAILASGHINWQDEDSLTPMHHAVQLRYERVVQRLLEHDDIDANARVLNSNSRRAGYTPLHIAVEEGYTEIVKILLKSGKVDINNSCRRWTPLGLCVYRRDMSIIRHLIQYPTLNVNQKCGPCGFTALHLACKYDDTEEIAKYLIQVGQADINQHDDKGRTPLHIAARYGRINVVRYFLQCEDIIVDERAVEDGREFLGDTALHFAFNDGHFEIVKLLVECGKADVNHYDDNGLTLLQKAAIMNDMRMYTALHYACSKNDTLAISIYLIQVGLANIHQRDEYNQTPFEVIDGLSQLQQSKLIELYQQTKRQQKTKCQNKDGQNVDN</sequence>
<dbReference type="PROSITE" id="PS50297">
    <property type="entry name" value="ANK_REP_REGION"/>
    <property type="match status" value="4"/>
</dbReference>
<dbReference type="Pfam" id="PF00023">
    <property type="entry name" value="Ank"/>
    <property type="match status" value="1"/>
</dbReference>
<feature type="repeat" description="ANK" evidence="3">
    <location>
        <begin position="386"/>
        <end position="410"/>
    </location>
</feature>
<proteinExistence type="predicted"/>
<evidence type="ECO:0000256" key="3">
    <source>
        <dbReference type="PROSITE-ProRule" id="PRU00023"/>
    </source>
</evidence>
<name>A0A433QZM2_9FUNG</name>
<dbReference type="InterPro" id="IPR002110">
    <property type="entry name" value="Ankyrin_rpt"/>
</dbReference>
<feature type="repeat" description="ANK" evidence="3">
    <location>
        <begin position="346"/>
        <end position="368"/>
    </location>
</feature>
<keyword evidence="5" id="KW-1185">Reference proteome</keyword>
<dbReference type="SUPFAM" id="SSF48403">
    <property type="entry name" value="Ankyrin repeat"/>
    <property type="match status" value="2"/>
</dbReference>
<dbReference type="Gene3D" id="1.25.40.20">
    <property type="entry name" value="Ankyrin repeat-containing domain"/>
    <property type="match status" value="3"/>
</dbReference>
<organism evidence="4 5">
    <name type="scientific">Jimgerdemannia flammicorona</name>
    <dbReference type="NCBI Taxonomy" id="994334"/>
    <lineage>
        <taxon>Eukaryota</taxon>
        <taxon>Fungi</taxon>
        <taxon>Fungi incertae sedis</taxon>
        <taxon>Mucoromycota</taxon>
        <taxon>Mucoromycotina</taxon>
        <taxon>Endogonomycetes</taxon>
        <taxon>Endogonales</taxon>
        <taxon>Endogonaceae</taxon>
        <taxon>Jimgerdemannia</taxon>
    </lineage>
</organism>
<dbReference type="InterPro" id="IPR036770">
    <property type="entry name" value="Ankyrin_rpt-contain_sf"/>
</dbReference>
<comment type="caution">
    <text evidence="4">The sequence shown here is derived from an EMBL/GenBank/DDBJ whole genome shotgun (WGS) entry which is preliminary data.</text>
</comment>
<evidence type="ECO:0000256" key="1">
    <source>
        <dbReference type="ARBA" id="ARBA00022737"/>
    </source>
</evidence>
<feature type="repeat" description="ANK" evidence="3">
    <location>
        <begin position="311"/>
        <end position="336"/>
    </location>
</feature>
<evidence type="ECO:0000256" key="2">
    <source>
        <dbReference type="ARBA" id="ARBA00023043"/>
    </source>
</evidence>
<dbReference type="AlphaFoldDB" id="A0A433QZM2"/>
<keyword evidence="2 3" id="KW-0040">ANK repeat</keyword>
<dbReference type="EMBL" id="RBNJ01000164">
    <property type="protein sequence ID" value="RUS35240.1"/>
    <property type="molecule type" value="Genomic_DNA"/>
</dbReference>
<dbReference type="SMART" id="SM00248">
    <property type="entry name" value="ANK"/>
    <property type="match status" value="8"/>
</dbReference>
<evidence type="ECO:0000313" key="5">
    <source>
        <dbReference type="Proteomes" id="UP000274822"/>
    </source>
</evidence>
<dbReference type="PANTHER" id="PTHR24173:SF74">
    <property type="entry name" value="ANKYRIN REPEAT DOMAIN-CONTAINING PROTEIN 16"/>
    <property type="match status" value="1"/>
</dbReference>